<evidence type="ECO:0000259" key="13">
    <source>
        <dbReference type="Pfam" id="PF13476"/>
    </source>
</evidence>
<dbReference type="AlphaFoldDB" id="A0AA42AZ36"/>
<dbReference type="GO" id="GO:0005524">
    <property type="term" value="F:ATP binding"/>
    <property type="evidence" value="ECO:0007669"/>
    <property type="project" value="UniProtKB-KW"/>
</dbReference>
<keyword evidence="9" id="KW-0233">DNA recombination</keyword>
<keyword evidence="11" id="KW-0539">Nucleus</keyword>
<evidence type="ECO:0000256" key="12">
    <source>
        <dbReference type="SAM" id="Coils"/>
    </source>
</evidence>
<dbReference type="Pfam" id="PF13476">
    <property type="entry name" value="AAA_23"/>
    <property type="match status" value="1"/>
</dbReference>
<dbReference type="Gene3D" id="1.10.287.1490">
    <property type="match status" value="1"/>
</dbReference>
<accession>A0AA42AZ36</accession>
<feature type="coiled-coil region" evidence="12">
    <location>
        <begin position="259"/>
        <end position="399"/>
    </location>
</feature>
<dbReference type="GO" id="GO:0030915">
    <property type="term" value="C:Smc5-Smc6 complex"/>
    <property type="evidence" value="ECO:0007669"/>
    <property type="project" value="TreeGrafter"/>
</dbReference>
<reference evidence="14" key="1">
    <citation type="submission" date="2022-03" db="EMBL/GenBank/DDBJ databases">
        <title>A functionally conserved STORR gene fusion in Papaver species that diverged 16.8 million years ago.</title>
        <authorList>
            <person name="Catania T."/>
        </authorList>
    </citation>
    <scope>NUCLEOTIDE SEQUENCE</scope>
    <source>
        <strain evidence="14">S-191538</strain>
    </source>
</reference>
<dbReference type="Gene3D" id="3.40.50.300">
    <property type="entry name" value="P-loop containing nucleotide triphosphate hydrolases"/>
    <property type="match status" value="2"/>
</dbReference>
<comment type="subcellular location">
    <subcellularLocation>
        <location evidence="2">Chromosome</location>
    </subcellularLocation>
    <subcellularLocation>
        <location evidence="1">Nucleus</location>
    </subcellularLocation>
</comment>
<evidence type="ECO:0000256" key="10">
    <source>
        <dbReference type="ARBA" id="ARBA00023204"/>
    </source>
</evidence>
<dbReference type="GO" id="GO:0005634">
    <property type="term" value="C:nucleus"/>
    <property type="evidence" value="ECO:0007669"/>
    <property type="project" value="UniProtKB-SubCell"/>
</dbReference>
<protein>
    <recommendedName>
        <fullName evidence="13">Rad50/SbcC-type AAA domain-containing protein</fullName>
    </recommendedName>
</protein>
<sequence>MGERSRASHEPRSSAGIITKIHVENFMCHGHMDIQLGDAVNFITGQNGSGKSAILTALCVAFGQRAKGTQRAAVLKDFIKTGCSYALVRVEIKNQGEAAFKPDIYGNVIIVERQIRDSGNNTTVLKNHKGVTVGKTKGALKELVEHFNIDVENPCVIMSQDKSREFLHSGNDKDKFKFFYKATFLEQVHGLLEDIGIQLESASAMIDECETSIRPIVKELDVLKLKIESMENVENIYQEMQQVRKKLAWLVVYEDDRDIQEQAARIEKLKERIPKCQAKIDEWADKVVALKEHFDKKKAQIDCILEQMSTSKRKMAELKEDLTQATKERYELEEKHGHASNRILELGKRASSLEKQIHEFQEQHVRNTQAEASELEEKLKALQEEFDAATKCIARLKEEETTLTEDVSMTTQRIKQIASDIKDDEHQHRNIVSDIRQLRLNSTNKVTAFGGQCVIRLLREIERDYKDFTVPPIGPIGAHINLVDGDRWDYAVETAIGFLLEAFIVTNHGDFRCLRKCAKTAGYHYLKIIIYDFSKPLLNIPRHMLPQTGHPTVLSVLRSENHTVLNVLVDEGSAERQVLVSNYEVGKSVAFDQRISNLKQVITSDGTKMFSRRSVQTIQHPDKRTKSGRLCGSFAVQIAHSEKEASKVQDKVKQGQAKKRDAELDLESLQSKLNTVKRRRLNMEMDSTSKELNLQSLKNSYNYYASEATSFSTPNVDEFQEDVLKIQAEIKAKEMDLEEIHVGTKKATEKIENLNLLVQNQSQTDKEESEAFDEADKEITAINDNLSDAEKKKSEYEEIMQNKVLQEIKDAEDKHQALVLNHPEKLKMASIICPESEVESLGGCSGSTSVELGARLERLRQRHEQESQRCTESLDDLRALYKKKESKISKKRKTYKNLRGMLKTCHNALDMRMSKFKKNAHNLRKELTWQFNQNLSNKGISGHVKVNYNEKTLSLEVKMPQDASKDKVCDTRGLSGGERSFSTLCFALAIHGMTEAPFRAMDEFDVFMDAVSRKISMDTLVEFALKQGSQWIFITPNDISIVTAGEGVKKQQMPAPRS</sequence>
<organism evidence="14 15">
    <name type="scientific">Papaver nudicaule</name>
    <name type="common">Iceland poppy</name>
    <dbReference type="NCBI Taxonomy" id="74823"/>
    <lineage>
        <taxon>Eukaryota</taxon>
        <taxon>Viridiplantae</taxon>
        <taxon>Streptophyta</taxon>
        <taxon>Embryophyta</taxon>
        <taxon>Tracheophyta</taxon>
        <taxon>Spermatophyta</taxon>
        <taxon>Magnoliopsida</taxon>
        <taxon>Ranunculales</taxon>
        <taxon>Papaveraceae</taxon>
        <taxon>Papaveroideae</taxon>
        <taxon>Papaver</taxon>
    </lineage>
</organism>
<evidence type="ECO:0000256" key="5">
    <source>
        <dbReference type="ARBA" id="ARBA00022741"/>
    </source>
</evidence>
<gene>
    <name evidence="14" type="ORF">MKW94_011082</name>
</gene>
<dbReference type="GO" id="GO:0035861">
    <property type="term" value="C:site of double-strand break"/>
    <property type="evidence" value="ECO:0007669"/>
    <property type="project" value="TreeGrafter"/>
</dbReference>
<evidence type="ECO:0000313" key="14">
    <source>
        <dbReference type="EMBL" id="MCL7045553.1"/>
    </source>
</evidence>
<keyword evidence="5" id="KW-0547">Nucleotide-binding</keyword>
<comment type="caution">
    <text evidence="14">The sequence shown here is derived from an EMBL/GenBank/DDBJ whole genome shotgun (WGS) entry which is preliminary data.</text>
</comment>
<evidence type="ECO:0000256" key="3">
    <source>
        <dbReference type="ARBA" id="ARBA00006793"/>
    </source>
</evidence>
<feature type="coiled-coil region" evidence="12">
    <location>
        <begin position="652"/>
        <end position="686"/>
    </location>
</feature>
<feature type="domain" description="Rad50/SbcC-type AAA" evidence="13">
    <location>
        <begin position="20"/>
        <end position="280"/>
    </location>
</feature>
<dbReference type="GO" id="GO:0016887">
    <property type="term" value="F:ATP hydrolysis activity"/>
    <property type="evidence" value="ECO:0007669"/>
    <property type="project" value="InterPro"/>
</dbReference>
<evidence type="ECO:0000256" key="2">
    <source>
        <dbReference type="ARBA" id="ARBA00004286"/>
    </source>
</evidence>
<evidence type="ECO:0000256" key="8">
    <source>
        <dbReference type="ARBA" id="ARBA00023054"/>
    </source>
</evidence>
<dbReference type="PANTHER" id="PTHR19306:SF6">
    <property type="entry name" value="STRUCTURAL MAINTENANCE OF CHROMOSOMES PROTEIN 6"/>
    <property type="match status" value="1"/>
</dbReference>
<name>A0AA42AZ36_PAPNU</name>
<keyword evidence="4" id="KW-0158">Chromosome</keyword>
<dbReference type="InterPro" id="IPR027417">
    <property type="entry name" value="P-loop_NTPase"/>
</dbReference>
<evidence type="ECO:0000256" key="4">
    <source>
        <dbReference type="ARBA" id="ARBA00022454"/>
    </source>
</evidence>
<evidence type="ECO:0000256" key="1">
    <source>
        <dbReference type="ARBA" id="ARBA00004123"/>
    </source>
</evidence>
<dbReference type="Proteomes" id="UP001177140">
    <property type="component" value="Unassembled WGS sequence"/>
</dbReference>
<dbReference type="EMBL" id="JAJJMA010271166">
    <property type="protein sequence ID" value="MCL7045553.1"/>
    <property type="molecule type" value="Genomic_DNA"/>
</dbReference>
<dbReference type="PANTHER" id="PTHR19306">
    <property type="entry name" value="STRUCTURAL MAINTENANCE OF CHROMOSOMES 5,6 SMC5, SMC6"/>
    <property type="match status" value="1"/>
</dbReference>
<feature type="coiled-coil region" evidence="12">
    <location>
        <begin position="772"/>
        <end position="806"/>
    </location>
</feature>
<evidence type="ECO:0000256" key="11">
    <source>
        <dbReference type="ARBA" id="ARBA00023242"/>
    </source>
</evidence>
<evidence type="ECO:0000256" key="6">
    <source>
        <dbReference type="ARBA" id="ARBA00022763"/>
    </source>
</evidence>
<comment type="similarity">
    <text evidence="3">Belongs to the SMC family. SMC6 subfamily.</text>
</comment>
<dbReference type="GO" id="GO:0000724">
    <property type="term" value="P:double-strand break repair via homologous recombination"/>
    <property type="evidence" value="ECO:0007669"/>
    <property type="project" value="TreeGrafter"/>
</dbReference>
<keyword evidence="6" id="KW-0227">DNA damage</keyword>
<keyword evidence="7" id="KW-0067">ATP-binding</keyword>
<keyword evidence="8 12" id="KW-0175">Coiled coil</keyword>
<dbReference type="SUPFAM" id="SSF52540">
    <property type="entry name" value="P-loop containing nucleoside triphosphate hydrolases"/>
    <property type="match status" value="1"/>
</dbReference>
<evidence type="ECO:0000256" key="7">
    <source>
        <dbReference type="ARBA" id="ARBA00022840"/>
    </source>
</evidence>
<dbReference type="InterPro" id="IPR038729">
    <property type="entry name" value="Rad50/SbcC_AAA"/>
</dbReference>
<keyword evidence="15" id="KW-1185">Reference proteome</keyword>
<evidence type="ECO:0000313" key="15">
    <source>
        <dbReference type="Proteomes" id="UP001177140"/>
    </source>
</evidence>
<proteinExistence type="inferred from homology"/>
<dbReference type="GO" id="GO:0003697">
    <property type="term" value="F:single-stranded DNA binding"/>
    <property type="evidence" value="ECO:0007669"/>
    <property type="project" value="TreeGrafter"/>
</dbReference>
<keyword evidence="10" id="KW-0234">DNA repair</keyword>
<feature type="coiled-coil region" evidence="12">
    <location>
        <begin position="849"/>
        <end position="894"/>
    </location>
</feature>
<evidence type="ECO:0000256" key="9">
    <source>
        <dbReference type="ARBA" id="ARBA00023172"/>
    </source>
</evidence>
<dbReference type="GO" id="GO:0003684">
    <property type="term" value="F:damaged DNA binding"/>
    <property type="evidence" value="ECO:0007669"/>
    <property type="project" value="TreeGrafter"/>
</dbReference>